<name>A0A554VEE1_9FLAO</name>
<keyword evidence="2" id="KW-1185">Reference proteome</keyword>
<evidence type="ECO:0000313" key="1">
    <source>
        <dbReference type="EMBL" id="TSE05396.1"/>
    </source>
</evidence>
<sequence>MTTKWLWVFTLALTIGGYTNYNEPVRFEETIELLSSKEENSLYKNIVSFQPSTNQKKSNVFSYISHKNLRMLSLSHSRANLTKEKKQYSFIPLFNKQKIIRSSFHSYTLSEEEPFHFNLIIG</sequence>
<dbReference type="EMBL" id="VLNR01000061">
    <property type="protein sequence ID" value="TSE05396.1"/>
    <property type="molecule type" value="Genomic_DNA"/>
</dbReference>
<reference evidence="1 2" key="1">
    <citation type="submission" date="2019-07" db="EMBL/GenBank/DDBJ databases">
        <title>The draft genome sequence of Aquimarina algiphila M91.</title>
        <authorList>
            <person name="Meng X."/>
        </authorList>
    </citation>
    <scope>NUCLEOTIDE SEQUENCE [LARGE SCALE GENOMIC DNA]</scope>
    <source>
        <strain evidence="1 2">M91</strain>
    </source>
</reference>
<accession>A0A554VEE1</accession>
<comment type="caution">
    <text evidence="1">The sequence shown here is derived from an EMBL/GenBank/DDBJ whole genome shotgun (WGS) entry which is preliminary data.</text>
</comment>
<dbReference type="RefSeq" id="WP_271729418.1">
    <property type="nucleotide sequence ID" value="NZ_CANMIK010000036.1"/>
</dbReference>
<organism evidence="1 2">
    <name type="scientific">Aquimarina algiphila</name>
    <dbReference type="NCBI Taxonomy" id="2047982"/>
    <lineage>
        <taxon>Bacteria</taxon>
        <taxon>Pseudomonadati</taxon>
        <taxon>Bacteroidota</taxon>
        <taxon>Flavobacteriia</taxon>
        <taxon>Flavobacteriales</taxon>
        <taxon>Flavobacteriaceae</taxon>
        <taxon>Aquimarina</taxon>
    </lineage>
</organism>
<dbReference type="AlphaFoldDB" id="A0A554VEE1"/>
<dbReference type="Proteomes" id="UP000318833">
    <property type="component" value="Unassembled WGS sequence"/>
</dbReference>
<proteinExistence type="predicted"/>
<protein>
    <submittedName>
        <fullName evidence="1">Uncharacterized protein</fullName>
    </submittedName>
</protein>
<gene>
    <name evidence="1" type="ORF">FOF46_22800</name>
</gene>
<evidence type="ECO:0000313" key="2">
    <source>
        <dbReference type="Proteomes" id="UP000318833"/>
    </source>
</evidence>